<organism evidence="1">
    <name type="scientific">Podoviridae sp. ctuQh21</name>
    <dbReference type="NCBI Taxonomy" id="2825284"/>
    <lineage>
        <taxon>Viruses</taxon>
        <taxon>Duplodnaviria</taxon>
        <taxon>Heunggongvirae</taxon>
        <taxon>Uroviricota</taxon>
        <taxon>Caudoviricetes</taxon>
    </lineage>
</organism>
<accession>A0A8S5PEY7</accession>
<proteinExistence type="predicted"/>
<reference evidence="1" key="1">
    <citation type="journal article" date="2021" name="Proc. Natl. Acad. Sci. U.S.A.">
        <title>A Catalog of Tens of Thousands of Viruses from Human Metagenomes Reveals Hidden Associations with Chronic Diseases.</title>
        <authorList>
            <person name="Tisza M.J."/>
            <person name="Buck C.B."/>
        </authorList>
    </citation>
    <scope>NUCLEOTIDE SEQUENCE</scope>
    <source>
        <strain evidence="1">CtuQh21</strain>
    </source>
</reference>
<evidence type="ECO:0000313" key="1">
    <source>
        <dbReference type="EMBL" id="DAE05538.1"/>
    </source>
</evidence>
<sequence length="32" mass="3583">MHASVINQSLSYLRSEDLMHLCCGVAILDLHI</sequence>
<dbReference type="EMBL" id="BK015412">
    <property type="protein sequence ID" value="DAE05538.1"/>
    <property type="molecule type" value="Genomic_DNA"/>
</dbReference>
<protein>
    <submittedName>
        <fullName evidence="1">Uncharacterized protein</fullName>
    </submittedName>
</protein>
<name>A0A8S5PEY7_9CAUD</name>